<evidence type="ECO:0008006" key="5">
    <source>
        <dbReference type="Google" id="ProtNLM"/>
    </source>
</evidence>
<gene>
    <name evidence="1" type="ORF">M0812_30365</name>
    <name evidence="2" type="ORF">M0813_14691</name>
</gene>
<evidence type="ECO:0000313" key="3">
    <source>
        <dbReference type="Proteomes" id="UP001146793"/>
    </source>
</evidence>
<evidence type="ECO:0000313" key="2">
    <source>
        <dbReference type="EMBL" id="KAJ6251917.1"/>
    </source>
</evidence>
<proteinExistence type="predicted"/>
<dbReference type="EMBL" id="JANTQA010000076">
    <property type="protein sequence ID" value="KAJ3423829.1"/>
    <property type="molecule type" value="Genomic_DNA"/>
</dbReference>
<dbReference type="AlphaFoldDB" id="A0AAV7Y591"/>
<sequence>MSELLKFKSITDSLNSVFRTKTKRAEAIRLYEELKKEFDLKGDNLYSALCSLAISRCEHAKKDYLKEAMTLREAGLNFWRSKFSNKVDLSYPTVSEESTEAISCFLQAAELYLQMNKKIKAMKLYNELAICLKLIGEPREAAFYFRKAAALIQSKNKLSFIQIILESFYCLIDCTDYSKATNTLFYVINFLKRSLTEKNSVAFGLQKYLFEAQLNLLLLNLLQRKISDSKEVLKEINELIQTNFWSESEHTIPANDFYEILSEIVNFVKEREIEELEILAAEIRTELPKESNRIMDLLTQSLKRFLL</sequence>
<evidence type="ECO:0000313" key="1">
    <source>
        <dbReference type="EMBL" id="KAJ3423829.1"/>
    </source>
</evidence>
<dbReference type="Proteomes" id="UP001146793">
    <property type="component" value="Unassembled WGS sequence"/>
</dbReference>
<protein>
    <recommendedName>
        <fullName evidence="5">Tetratricopeptide repeat protein</fullName>
    </recommendedName>
</protein>
<name>A0AAV7Y591_9EUKA</name>
<dbReference type="Gene3D" id="1.25.40.10">
    <property type="entry name" value="Tetratricopeptide repeat domain"/>
    <property type="match status" value="1"/>
</dbReference>
<dbReference type="PANTHER" id="PTHR16797">
    <property type="entry name" value="FACTOR VIII-ASSOCIATED GENE 1"/>
    <property type="match status" value="1"/>
</dbReference>
<dbReference type="EMBL" id="JAOAOG010000052">
    <property type="protein sequence ID" value="KAJ6251917.1"/>
    <property type="molecule type" value="Genomic_DNA"/>
</dbReference>
<reference evidence="2" key="1">
    <citation type="submission" date="2022-08" db="EMBL/GenBank/DDBJ databases">
        <title>Novel sulfate-reducing endosymbionts in the free-living metamonad Anaeramoeba.</title>
        <authorList>
            <person name="Jerlstrom-Hultqvist J."/>
            <person name="Cepicka I."/>
            <person name="Gallot-Lavallee L."/>
            <person name="Salas-Leiva D."/>
            <person name="Curtis B.A."/>
            <person name="Zahonova K."/>
            <person name="Pipaliya S."/>
            <person name="Dacks J."/>
            <person name="Roger A.J."/>
        </authorList>
    </citation>
    <scope>NUCLEOTIDE SEQUENCE</scope>
    <source>
        <strain evidence="2">Schooner1</strain>
    </source>
</reference>
<dbReference type="Proteomes" id="UP001150062">
    <property type="component" value="Unassembled WGS sequence"/>
</dbReference>
<organism evidence="1 3">
    <name type="scientific">Anaeramoeba flamelloides</name>
    <dbReference type="NCBI Taxonomy" id="1746091"/>
    <lineage>
        <taxon>Eukaryota</taxon>
        <taxon>Metamonada</taxon>
        <taxon>Anaeramoebidae</taxon>
        <taxon>Anaeramoeba</taxon>
    </lineage>
</organism>
<dbReference type="GO" id="GO:0099518">
    <property type="term" value="P:vesicle cytoskeletal trafficking"/>
    <property type="evidence" value="ECO:0007669"/>
    <property type="project" value="TreeGrafter"/>
</dbReference>
<dbReference type="InterPro" id="IPR039494">
    <property type="entry name" value="F8A"/>
</dbReference>
<reference evidence="1" key="2">
    <citation type="submission" date="2022-08" db="EMBL/GenBank/DDBJ databases">
        <title>Novel sulphate-reducing endosymbionts in the free-living metamonad Anaeramoeba.</title>
        <authorList>
            <person name="Jerlstrom-Hultqvist J."/>
            <person name="Cepicka I."/>
            <person name="Gallot-Lavallee L."/>
            <person name="Salas-Leiva D."/>
            <person name="Curtis B.A."/>
            <person name="Zahonova K."/>
            <person name="Pipaliya S."/>
            <person name="Dacks J."/>
            <person name="Roger A.J."/>
        </authorList>
    </citation>
    <scope>NUCLEOTIDE SEQUENCE</scope>
    <source>
        <strain evidence="1">Busselton2</strain>
    </source>
</reference>
<accession>A0AAV7Y591</accession>
<dbReference type="GO" id="GO:0005769">
    <property type="term" value="C:early endosome"/>
    <property type="evidence" value="ECO:0007669"/>
    <property type="project" value="TreeGrafter"/>
</dbReference>
<dbReference type="InterPro" id="IPR011990">
    <property type="entry name" value="TPR-like_helical_dom_sf"/>
</dbReference>
<comment type="caution">
    <text evidence="1">The sequence shown here is derived from an EMBL/GenBank/DDBJ whole genome shotgun (WGS) entry which is preliminary data.</text>
</comment>
<dbReference type="SUPFAM" id="SSF48452">
    <property type="entry name" value="TPR-like"/>
    <property type="match status" value="1"/>
</dbReference>
<evidence type="ECO:0000313" key="4">
    <source>
        <dbReference type="Proteomes" id="UP001150062"/>
    </source>
</evidence>
<keyword evidence="4" id="KW-1185">Reference proteome</keyword>
<dbReference type="PANTHER" id="PTHR16797:SF4">
    <property type="entry name" value="40-KDA HUNTINGTIN-ASSOCIATED PROTEIN"/>
    <property type="match status" value="1"/>
</dbReference>